<gene>
    <name evidence="6" type="ORF">SM124_14865</name>
</gene>
<keyword evidence="2" id="KW-0547">Nucleotide-binding</keyword>
<evidence type="ECO:0000259" key="4">
    <source>
        <dbReference type="Pfam" id="PF02875"/>
    </source>
</evidence>
<dbReference type="Pfam" id="PF08245">
    <property type="entry name" value="Mur_ligase_M"/>
    <property type="match status" value="1"/>
</dbReference>
<reference evidence="6 7" key="1">
    <citation type="submission" date="2023-11" db="EMBL/GenBank/DDBJ databases">
        <title>Bacillus jintuensis, isolated from a mudflat on the Beibu Gulf coast.</title>
        <authorList>
            <person name="Li M."/>
        </authorList>
    </citation>
    <scope>NUCLEOTIDE SEQUENCE [LARGE SCALE GENOMIC DNA]</scope>
    <source>
        <strain evidence="6 7">31A1R</strain>
    </source>
</reference>
<dbReference type="RefSeq" id="WP_322447299.1">
    <property type="nucleotide sequence ID" value="NZ_JAXOFX010000010.1"/>
</dbReference>
<feature type="domain" description="Mur ligase C-terminal" evidence="4">
    <location>
        <begin position="323"/>
        <end position="444"/>
    </location>
</feature>
<evidence type="ECO:0000256" key="1">
    <source>
        <dbReference type="ARBA" id="ARBA00022598"/>
    </source>
</evidence>
<evidence type="ECO:0000313" key="7">
    <source>
        <dbReference type="Proteomes" id="UP001290455"/>
    </source>
</evidence>
<dbReference type="SUPFAM" id="SSF53623">
    <property type="entry name" value="MurD-like peptide ligases, catalytic domain"/>
    <property type="match status" value="1"/>
</dbReference>
<accession>A0ABU5J0V1</accession>
<dbReference type="InterPro" id="IPR036565">
    <property type="entry name" value="Mur-like_cat_sf"/>
</dbReference>
<dbReference type="PANTHER" id="PTHR43024">
    <property type="entry name" value="UDP-N-ACETYLMURAMOYL-TRIPEPTIDE--D-ALANYL-D-ALANINE LIGASE"/>
    <property type="match status" value="1"/>
</dbReference>
<dbReference type="PANTHER" id="PTHR43024:SF1">
    <property type="entry name" value="UDP-N-ACETYLMURAMOYL-TRIPEPTIDE--D-ALANYL-D-ALANINE LIGASE"/>
    <property type="match status" value="1"/>
</dbReference>
<dbReference type="Gene3D" id="3.90.190.20">
    <property type="entry name" value="Mur ligase, C-terminal domain"/>
    <property type="match status" value="1"/>
</dbReference>
<keyword evidence="7" id="KW-1185">Reference proteome</keyword>
<dbReference type="InterPro" id="IPR013221">
    <property type="entry name" value="Mur_ligase_cen"/>
</dbReference>
<feature type="domain" description="Mur ligase central" evidence="5">
    <location>
        <begin position="111"/>
        <end position="298"/>
    </location>
</feature>
<dbReference type="InterPro" id="IPR051046">
    <property type="entry name" value="MurCDEF_CellWall_CoF430Synth"/>
</dbReference>
<evidence type="ECO:0000256" key="3">
    <source>
        <dbReference type="ARBA" id="ARBA00022840"/>
    </source>
</evidence>
<dbReference type="EMBL" id="JAXOFX010000010">
    <property type="protein sequence ID" value="MDZ5472997.1"/>
    <property type="molecule type" value="Genomic_DNA"/>
</dbReference>
<evidence type="ECO:0000259" key="5">
    <source>
        <dbReference type="Pfam" id="PF08245"/>
    </source>
</evidence>
<dbReference type="GO" id="GO:0016874">
    <property type="term" value="F:ligase activity"/>
    <property type="evidence" value="ECO:0007669"/>
    <property type="project" value="UniProtKB-KW"/>
</dbReference>
<protein>
    <submittedName>
        <fullName evidence="6">Mur ligase family protein</fullName>
    </submittedName>
</protein>
<dbReference type="SUPFAM" id="SSF53244">
    <property type="entry name" value="MurD-like peptide ligases, peptide-binding domain"/>
    <property type="match status" value="1"/>
</dbReference>
<dbReference type="Gene3D" id="3.40.1190.10">
    <property type="entry name" value="Mur-like, catalytic domain"/>
    <property type="match status" value="1"/>
</dbReference>
<keyword evidence="1 6" id="KW-0436">Ligase</keyword>
<dbReference type="InterPro" id="IPR036615">
    <property type="entry name" value="Mur_ligase_C_dom_sf"/>
</dbReference>
<comment type="caution">
    <text evidence="6">The sequence shown here is derived from an EMBL/GenBank/DDBJ whole genome shotgun (WGS) entry which is preliminary data.</text>
</comment>
<sequence length="462" mass="51655">MKSLSVQYIRNIINGTLVHGSDEEIVKHCAYRLKQIKNTHTVFFATTLILNWDKLSKFFPLIIVTTQPLNTKRELENLSGLTIIQVENLDQAYWSFIHHYRSMFELPVIAITGTSGKTTTKEMTKYILEQSMNVVATKSSNNSRTAHVQYLFSIDERTEAAVFETAVGAPGDILTASKYYEPTIGIITNIGTHHLNYCKTINQYILAKAEMADAIAEDGTLILNADDKYSNLINLTHFKGKIVKIGKKAEADYFISDIHFTENGMNYSLTYKNQTYSMFVPGFGEHQVYNAVCAIAAVHELGISIEEANSRLEAFPILRKHLQFFEGVNGATIIDDTWSSTTTSIEAAVNVLCTMGKGKQKIVVISSLTDLGSWGYYIHDRAGDMIAKKDIDILITMGFFAKGMAKRALSRGFKGSVKSFGNSNQVVRYLKKIINDQTLVLIKGDMYAKEPKEIAAKLIKKS</sequence>
<proteinExistence type="predicted"/>
<keyword evidence="3" id="KW-0067">ATP-binding</keyword>
<dbReference type="InterPro" id="IPR004101">
    <property type="entry name" value="Mur_ligase_C"/>
</dbReference>
<dbReference type="Pfam" id="PF02875">
    <property type="entry name" value="Mur_ligase_C"/>
    <property type="match status" value="1"/>
</dbReference>
<evidence type="ECO:0000256" key="2">
    <source>
        <dbReference type="ARBA" id="ARBA00022741"/>
    </source>
</evidence>
<dbReference type="Proteomes" id="UP001290455">
    <property type="component" value="Unassembled WGS sequence"/>
</dbReference>
<name>A0ABU5J0V1_9BACI</name>
<organism evidence="6 7">
    <name type="scientific">Robertmurraya mangrovi</name>
    <dbReference type="NCBI Taxonomy" id="3098077"/>
    <lineage>
        <taxon>Bacteria</taxon>
        <taxon>Bacillati</taxon>
        <taxon>Bacillota</taxon>
        <taxon>Bacilli</taxon>
        <taxon>Bacillales</taxon>
        <taxon>Bacillaceae</taxon>
        <taxon>Robertmurraya</taxon>
    </lineage>
</organism>
<evidence type="ECO:0000313" key="6">
    <source>
        <dbReference type="EMBL" id="MDZ5472997.1"/>
    </source>
</evidence>